<organism evidence="7 8">
    <name type="scientific">Mytilus coruscus</name>
    <name type="common">Sea mussel</name>
    <dbReference type="NCBI Taxonomy" id="42192"/>
    <lineage>
        <taxon>Eukaryota</taxon>
        <taxon>Metazoa</taxon>
        <taxon>Spiralia</taxon>
        <taxon>Lophotrochozoa</taxon>
        <taxon>Mollusca</taxon>
        <taxon>Bivalvia</taxon>
        <taxon>Autobranchia</taxon>
        <taxon>Pteriomorphia</taxon>
        <taxon>Mytilida</taxon>
        <taxon>Mytiloidea</taxon>
        <taxon>Mytilidae</taxon>
        <taxon>Mytilinae</taxon>
        <taxon>Mytilus</taxon>
    </lineage>
</organism>
<dbReference type="InterPro" id="IPR001452">
    <property type="entry name" value="SH3_domain"/>
</dbReference>
<dbReference type="SMART" id="SM00252">
    <property type="entry name" value="SH2"/>
    <property type="match status" value="1"/>
</dbReference>
<dbReference type="Pfam" id="PF00018">
    <property type="entry name" value="SH3_1"/>
    <property type="match status" value="1"/>
</dbReference>
<dbReference type="PROSITE" id="PS50002">
    <property type="entry name" value="SH3"/>
    <property type="match status" value="1"/>
</dbReference>
<dbReference type="InterPro" id="IPR036860">
    <property type="entry name" value="SH2_dom_sf"/>
</dbReference>
<dbReference type="PANTHER" id="PTHR46037">
    <property type="entry name" value="PROTEIN ENHANCER OF SEVENLESS 2B"/>
    <property type="match status" value="1"/>
</dbReference>
<feature type="domain" description="SH3" evidence="6">
    <location>
        <begin position="50"/>
        <end position="110"/>
    </location>
</feature>
<sequence>MMIDTLETENKKAILQGQHVIDVILQREHAAYVRYKPLYPKREYNFPQTRDKKDFVATYNVIPVEECDLELQQGEELKIKDDIRDGWWLAQNKAGMQGYIPSNYIKKKTDLEIFNWFCKSCSRERSELLLRNEGTEGCFLVRESILTGMFALSVLTTESETKVKHYLIKENTEGLFYIDEQDAFPSVQELIQHYKHDSGGLTTVLRCIPAQGGGEIVTATAGLSHS</sequence>
<evidence type="ECO:0000259" key="6">
    <source>
        <dbReference type="PROSITE" id="PS50002"/>
    </source>
</evidence>
<dbReference type="SMART" id="SM00326">
    <property type="entry name" value="SH3"/>
    <property type="match status" value="1"/>
</dbReference>
<dbReference type="SUPFAM" id="SSF50044">
    <property type="entry name" value="SH3-domain"/>
    <property type="match status" value="1"/>
</dbReference>
<name>A0A6J8EJD2_MYTCO</name>
<dbReference type="Gene3D" id="2.30.30.40">
    <property type="entry name" value="SH3 Domains"/>
    <property type="match status" value="1"/>
</dbReference>
<dbReference type="Pfam" id="PF00017">
    <property type="entry name" value="SH2"/>
    <property type="match status" value="1"/>
</dbReference>
<gene>
    <name evidence="7" type="ORF">MCOR_51975</name>
</gene>
<dbReference type="InterPro" id="IPR043539">
    <property type="entry name" value="Grb2-like"/>
</dbReference>
<proteinExistence type="predicted"/>
<evidence type="ECO:0000313" key="7">
    <source>
        <dbReference type="EMBL" id="CAC5419665.1"/>
    </source>
</evidence>
<accession>A0A6J8EJD2</accession>
<keyword evidence="2 3" id="KW-0727">SH2 domain</keyword>
<feature type="domain" description="SH2" evidence="5">
    <location>
        <begin position="116"/>
        <end position="210"/>
    </location>
</feature>
<dbReference type="OrthoDB" id="28230at2759"/>
<evidence type="ECO:0000259" key="5">
    <source>
        <dbReference type="PROSITE" id="PS50001"/>
    </source>
</evidence>
<dbReference type="PROSITE" id="PS50001">
    <property type="entry name" value="SH2"/>
    <property type="match status" value="1"/>
</dbReference>
<evidence type="ECO:0000256" key="1">
    <source>
        <dbReference type="ARBA" id="ARBA00022443"/>
    </source>
</evidence>
<keyword evidence="1 4" id="KW-0728">SH3 domain</keyword>
<evidence type="ECO:0000313" key="8">
    <source>
        <dbReference type="Proteomes" id="UP000507470"/>
    </source>
</evidence>
<dbReference type="PRINTS" id="PR00401">
    <property type="entry name" value="SH2DOMAIN"/>
</dbReference>
<dbReference type="Proteomes" id="UP000507470">
    <property type="component" value="Unassembled WGS sequence"/>
</dbReference>
<reference evidence="7 8" key="1">
    <citation type="submission" date="2020-06" db="EMBL/GenBank/DDBJ databases">
        <authorList>
            <person name="Li R."/>
            <person name="Bekaert M."/>
        </authorList>
    </citation>
    <scope>NUCLEOTIDE SEQUENCE [LARGE SCALE GENOMIC DNA]</scope>
    <source>
        <strain evidence="8">wild</strain>
    </source>
</reference>
<dbReference type="Gene3D" id="3.30.505.10">
    <property type="entry name" value="SH2 domain"/>
    <property type="match status" value="1"/>
</dbReference>
<dbReference type="SUPFAM" id="SSF55550">
    <property type="entry name" value="SH2 domain"/>
    <property type="match status" value="1"/>
</dbReference>
<protein>
    <submittedName>
        <fullName evidence="7">Uncharacterized protein</fullName>
    </submittedName>
</protein>
<evidence type="ECO:0000256" key="4">
    <source>
        <dbReference type="PROSITE-ProRule" id="PRU00192"/>
    </source>
</evidence>
<dbReference type="AlphaFoldDB" id="A0A6J8EJD2"/>
<dbReference type="InterPro" id="IPR000980">
    <property type="entry name" value="SH2"/>
</dbReference>
<evidence type="ECO:0000256" key="3">
    <source>
        <dbReference type="PROSITE-ProRule" id="PRU00191"/>
    </source>
</evidence>
<dbReference type="InterPro" id="IPR036028">
    <property type="entry name" value="SH3-like_dom_sf"/>
</dbReference>
<evidence type="ECO:0000256" key="2">
    <source>
        <dbReference type="ARBA" id="ARBA00022999"/>
    </source>
</evidence>
<dbReference type="EMBL" id="CACVKT020009048">
    <property type="protein sequence ID" value="CAC5419665.1"/>
    <property type="molecule type" value="Genomic_DNA"/>
</dbReference>
<keyword evidence="8" id="KW-1185">Reference proteome</keyword>